<comment type="subcellular location">
    <subcellularLocation>
        <location evidence="2">Cytoplasm</location>
    </subcellularLocation>
</comment>
<dbReference type="PANTHER" id="PTHR30135:SF3">
    <property type="entry name" value="GLUCONEOGENESIS FACTOR-RELATED"/>
    <property type="match status" value="1"/>
</dbReference>
<dbReference type="InterPro" id="IPR038136">
    <property type="entry name" value="CofD-like_dom_sf"/>
</dbReference>
<dbReference type="Proteomes" id="UP000270021">
    <property type="component" value="Chromosome"/>
</dbReference>
<accession>A0A3S8Z7N5</accession>
<dbReference type="GO" id="GO:0008360">
    <property type="term" value="P:regulation of cell shape"/>
    <property type="evidence" value="ECO:0007669"/>
    <property type="project" value="UniProtKB-UniRule"/>
</dbReference>
<evidence type="ECO:0000313" key="3">
    <source>
        <dbReference type="EMBL" id="AZN29405.1"/>
    </source>
</evidence>
<evidence type="ECO:0000313" key="4">
    <source>
        <dbReference type="Proteomes" id="UP000270021"/>
    </source>
</evidence>
<comment type="function">
    <text evidence="2">Required for morphogenesis under gluconeogenic growth conditions.</text>
</comment>
<dbReference type="GO" id="GO:0005737">
    <property type="term" value="C:cytoplasm"/>
    <property type="evidence" value="ECO:0007669"/>
    <property type="project" value="UniProtKB-SubCell"/>
</dbReference>
<proteinExistence type="inferred from homology"/>
<dbReference type="Pfam" id="PF01933">
    <property type="entry name" value="CofD"/>
    <property type="match status" value="1"/>
</dbReference>
<dbReference type="SUPFAM" id="SSF142338">
    <property type="entry name" value="CofD-like"/>
    <property type="match status" value="1"/>
</dbReference>
<keyword evidence="1 2" id="KW-0963">Cytoplasm</keyword>
<dbReference type="Gene3D" id="3.40.50.10680">
    <property type="entry name" value="CofD-like domains"/>
    <property type="match status" value="1"/>
</dbReference>
<organism evidence="3 4">
    <name type="scientific">Flaviflexus salsibiostraticola</name>
    <dbReference type="NCBI Taxonomy" id="1282737"/>
    <lineage>
        <taxon>Bacteria</taxon>
        <taxon>Bacillati</taxon>
        <taxon>Actinomycetota</taxon>
        <taxon>Actinomycetes</taxon>
        <taxon>Actinomycetales</taxon>
        <taxon>Actinomycetaceae</taxon>
        <taxon>Flaviflexus</taxon>
    </lineage>
</organism>
<dbReference type="NCBIfam" id="TIGR01826">
    <property type="entry name" value="CofD_related"/>
    <property type="match status" value="1"/>
</dbReference>
<comment type="similarity">
    <text evidence="2">Belongs to the gluconeogenesis factor family.</text>
</comment>
<dbReference type="InterPro" id="IPR010119">
    <property type="entry name" value="Gluconeogen_factor"/>
</dbReference>
<dbReference type="PANTHER" id="PTHR30135">
    <property type="entry name" value="UNCHARACTERIZED PROTEIN YVCK-RELATED"/>
    <property type="match status" value="1"/>
</dbReference>
<dbReference type="HAMAP" id="MF_00973">
    <property type="entry name" value="Gluconeogen_factor"/>
    <property type="match status" value="1"/>
</dbReference>
<dbReference type="RefSeq" id="WP_126039094.1">
    <property type="nucleotide sequence ID" value="NZ_CP034438.1"/>
</dbReference>
<dbReference type="InterPro" id="IPR002882">
    <property type="entry name" value="CofD"/>
</dbReference>
<dbReference type="CDD" id="cd07187">
    <property type="entry name" value="YvcK_like"/>
    <property type="match status" value="1"/>
</dbReference>
<evidence type="ECO:0000256" key="2">
    <source>
        <dbReference type="HAMAP-Rule" id="MF_00973"/>
    </source>
</evidence>
<dbReference type="KEGG" id="fsl:EJO69_03090"/>
<keyword evidence="4" id="KW-1185">Reference proteome</keyword>
<dbReference type="EMBL" id="CP034438">
    <property type="protein sequence ID" value="AZN29405.1"/>
    <property type="molecule type" value="Genomic_DNA"/>
</dbReference>
<protein>
    <recommendedName>
        <fullName evidence="2">Putative gluconeogenesis factor</fullName>
    </recommendedName>
</protein>
<evidence type="ECO:0000256" key="1">
    <source>
        <dbReference type="ARBA" id="ARBA00022490"/>
    </source>
</evidence>
<reference evidence="3 4" key="1">
    <citation type="submission" date="2018-12" db="EMBL/GenBank/DDBJ databases">
        <title>Complete genome sequence of Flaviflexus salsibiostraticola KCTC 33148.</title>
        <authorList>
            <person name="Bae J.-W."/>
        </authorList>
    </citation>
    <scope>NUCLEOTIDE SEQUENCE [LARGE SCALE GENOMIC DNA]</scope>
    <source>
        <strain evidence="3 4">KCTC 33148</strain>
    </source>
</reference>
<dbReference type="AlphaFoldDB" id="A0A3S8Z7N5"/>
<name>A0A3S8Z7N5_9ACTO</name>
<dbReference type="GO" id="GO:0043743">
    <property type="term" value="F:LPPG:FO 2-phospho-L-lactate transferase activity"/>
    <property type="evidence" value="ECO:0007669"/>
    <property type="project" value="InterPro"/>
</dbReference>
<dbReference type="OrthoDB" id="9783842at2"/>
<sequence length="326" mass="34651">MLPTGSRGPHVVAFGGGHGLYATLSALRHVTGNLTAVVTVADDGGSSGRLRSELGILPPGDLRMALSALCDDGEWGQMWRDVLQHRYATDGPLNNHATGNLLIASVWSLLGDNAEGLDFVGRLLGVHGRVLPMSDQPMDIEAEFDESGHKKIVRGQSKVAVAPGRLESLRLIPQDATAHPAVLDAIANADWAVFGPGSWYTSVIPHLMLPDIRQALAASPAKILLALNLTSDTETSDMEHADHIRSFLAHSEGLAPNVVIADPTAIDDLGSLDEAVSAIDAGLILRQIHTADNPAVHDPLRFAAALRDAFEGTMHDVGQSRSQQKR</sequence>
<gene>
    <name evidence="3" type="ORF">EJO69_03090</name>
</gene>